<dbReference type="AlphaFoldDB" id="A0A9E6XU36"/>
<proteinExistence type="inferred from homology"/>
<comment type="similarity">
    <text evidence="1">Belongs to the intradiol ring-cleavage dioxygenase family.</text>
</comment>
<dbReference type="InterPro" id="IPR000627">
    <property type="entry name" value="Intradiol_dOase_C"/>
</dbReference>
<keyword evidence="3 6" id="KW-0560">Oxidoreductase</keyword>
<dbReference type="InterPro" id="IPR050770">
    <property type="entry name" value="Intradiol_RC_Dioxygenase"/>
</dbReference>
<feature type="domain" description="Intradiol ring-cleavage dioxygenases" evidence="5">
    <location>
        <begin position="51"/>
        <end position="197"/>
    </location>
</feature>
<reference evidence="6" key="1">
    <citation type="journal article" date="2022" name="Int. J. Syst. Evol. Microbiol.">
        <title>Pseudomonas aegrilactucae sp. nov. and Pseudomonas morbosilactucae sp. nov., pathogens causing bacterial rot of lettuce in Japan.</title>
        <authorList>
            <person name="Sawada H."/>
            <person name="Fujikawa T."/>
            <person name="Satou M."/>
        </authorList>
    </citation>
    <scope>NUCLEOTIDE SEQUENCE</scope>
    <source>
        <strain evidence="6">0166_1</strain>
    </source>
</reference>
<evidence type="ECO:0000256" key="3">
    <source>
        <dbReference type="ARBA" id="ARBA00023002"/>
    </source>
</evidence>
<accession>A0A9E6XU36</accession>
<evidence type="ECO:0000259" key="5">
    <source>
        <dbReference type="Pfam" id="PF00775"/>
    </source>
</evidence>
<gene>
    <name evidence="6" type="primary">pcaG</name>
    <name evidence="6" type="ORF">DSM104329_00842</name>
</gene>
<dbReference type="GO" id="GO:0008199">
    <property type="term" value="F:ferric iron binding"/>
    <property type="evidence" value="ECO:0007669"/>
    <property type="project" value="InterPro"/>
</dbReference>
<evidence type="ECO:0000313" key="7">
    <source>
        <dbReference type="Proteomes" id="UP001162834"/>
    </source>
</evidence>
<dbReference type="InterPro" id="IPR012786">
    <property type="entry name" value="Protocat_dOase_a"/>
</dbReference>
<dbReference type="RefSeq" id="WP_259314137.1">
    <property type="nucleotide sequence ID" value="NZ_CP087164.1"/>
</dbReference>
<sequence>MSEPEVGPYPPPSLEPTPGVTPSQTVGPYFAFGLTDPWEEREDAVEPYHADAIEVFGHVVDGRGDPIPDALIETWQADPNGRFDHPDDPRGAQPFEGFRGFGRSGTDNEGRWRVRTLKPGRLPAADNGEQLQAPHLLVTVMARGMLRQITTRIYFGDEAEANATDPVLRSLPDDARETLIAEPVDGRGYRFDIHLQGEHETAFFEL</sequence>
<dbReference type="PANTHER" id="PTHR33711">
    <property type="entry name" value="DIOXYGENASE, PUTATIVE (AFU_ORTHOLOGUE AFUA_2G02910)-RELATED"/>
    <property type="match status" value="1"/>
</dbReference>
<keyword evidence="2" id="KW-0223">Dioxygenase</keyword>
<dbReference type="PANTHER" id="PTHR33711:SF9">
    <property type="entry name" value="PROTOCATECHUATE 3,4-DIOXYGENASE ALPHA CHAIN"/>
    <property type="match status" value="1"/>
</dbReference>
<dbReference type="KEGG" id="sbae:DSM104329_00842"/>
<dbReference type="Proteomes" id="UP001162834">
    <property type="component" value="Chromosome"/>
</dbReference>
<protein>
    <submittedName>
        <fullName evidence="6">Protocatechuate 3,4-dioxygenase alpha chain</fullName>
        <ecNumber evidence="6">1.13.11.3</ecNumber>
    </submittedName>
</protein>
<evidence type="ECO:0000256" key="2">
    <source>
        <dbReference type="ARBA" id="ARBA00022964"/>
    </source>
</evidence>
<feature type="region of interest" description="Disordered" evidence="4">
    <location>
        <begin position="1"/>
        <end position="28"/>
    </location>
</feature>
<dbReference type="EC" id="1.13.11.3" evidence="6"/>
<organism evidence="6 7">
    <name type="scientific">Capillimicrobium parvum</name>
    <dbReference type="NCBI Taxonomy" id="2884022"/>
    <lineage>
        <taxon>Bacteria</taxon>
        <taxon>Bacillati</taxon>
        <taxon>Actinomycetota</taxon>
        <taxon>Thermoleophilia</taxon>
        <taxon>Solirubrobacterales</taxon>
        <taxon>Capillimicrobiaceae</taxon>
        <taxon>Capillimicrobium</taxon>
    </lineage>
</organism>
<dbReference type="NCBIfam" id="TIGR02423">
    <property type="entry name" value="protocat_alph"/>
    <property type="match status" value="1"/>
</dbReference>
<evidence type="ECO:0000313" key="6">
    <source>
        <dbReference type="EMBL" id="UGS34464.1"/>
    </source>
</evidence>
<dbReference type="EMBL" id="CP087164">
    <property type="protein sequence ID" value="UGS34464.1"/>
    <property type="molecule type" value="Genomic_DNA"/>
</dbReference>
<dbReference type="SUPFAM" id="SSF49482">
    <property type="entry name" value="Aromatic compound dioxygenase"/>
    <property type="match status" value="1"/>
</dbReference>
<dbReference type="GO" id="GO:0018578">
    <property type="term" value="F:protocatechuate 3,4-dioxygenase activity"/>
    <property type="evidence" value="ECO:0007669"/>
    <property type="project" value="UniProtKB-EC"/>
</dbReference>
<evidence type="ECO:0000256" key="4">
    <source>
        <dbReference type="SAM" id="MobiDB-lite"/>
    </source>
</evidence>
<dbReference type="Pfam" id="PF00775">
    <property type="entry name" value="Dioxygenase_C"/>
    <property type="match status" value="1"/>
</dbReference>
<dbReference type="CDD" id="cd03463">
    <property type="entry name" value="3_4-PCD_alpha"/>
    <property type="match status" value="1"/>
</dbReference>
<dbReference type="Gene3D" id="2.60.130.10">
    <property type="entry name" value="Aromatic compound dioxygenase"/>
    <property type="match status" value="1"/>
</dbReference>
<dbReference type="InterPro" id="IPR015889">
    <property type="entry name" value="Intradiol_dOase_core"/>
</dbReference>
<keyword evidence="7" id="KW-1185">Reference proteome</keyword>
<evidence type="ECO:0000256" key="1">
    <source>
        <dbReference type="ARBA" id="ARBA00007825"/>
    </source>
</evidence>
<name>A0A9E6XU36_9ACTN</name>